<dbReference type="AlphaFoldDB" id="A0A840UIP5"/>
<accession>A0A840UIP5</accession>
<keyword evidence="5" id="KW-1185">Reference proteome</keyword>
<dbReference type="EMBL" id="JACHFH010000025">
    <property type="protein sequence ID" value="MBB5336849.1"/>
    <property type="molecule type" value="Genomic_DNA"/>
</dbReference>
<protein>
    <recommendedName>
        <fullName evidence="3">Sulfotransferase domain-containing protein</fullName>
    </recommendedName>
</protein>
<name>A0A840UIP5_9FIRM</name>
<dbReference type="Proteomes" id="UP000559117">
    <property type="component" value="Unassembled WGS sequence"/>
</dbReference>
<dbReference type="InterPro" id="IPR000863">
    <property type="entry name" value="Sulfotransferase_dom"/>
</dbReference>
<dbReference type="GO" id="GO:0008146">
    <property type="term" value="F:sulfotransferase activity"/>
    <property type="evidence" value="ECO:0007669"/>
    <property type="project" value="InterPro"/>
</dbReference>
<dbReference type="PANTHER" id="PTHR11783">
    <property type="entry name" value="SULFOTRANSFERASE SULT"/>
    <property type="match status" value="1"/>
</dbReference>
<dbReference type="InterPro" id="IPR027417">
    <property type="entry name" value="P-loop_NTPase"/>
</dbReference>
<evidence type="ECO:0000259" key="3">
    <source>
        <dbReference type="Pfam" id="PF00685"/>
    </source>
</evidence>
<sequence>MYKKIVALYGVPRSGTSWVGEILDSCPKVIYKFQPLFSYAFKNYIKPESKESDINKFFHELYNKKDDFLDQKDKREKGTYPRFENKNEKPDVLVYKEARYLYTIPIILKLIDNIKMIFIVRNPYDTLESWINAPLEYNAQWNIQDEWEFAQSKNEFLPENYYGYYKWKESIMLFSKMKQLYPNKVKIINYEKLEKQAEDVTKNMFSFLEFPYTGQTEEFLRLSQSKSVDDPYGVYRKKGEIRKRRIYLPADIKLKIEKDLEKFFEYQQLNKIV</sequence>
<comment type="caution">
    <text evidence="4">The sequence shown here is derived from an EMBL/GenBank/DDBJ whole genome shotgun (WGS) entry which is preliminary data.</text>
</comment>
<reference evidence="4 5" key="1">
    <citation type="submission" date="2020-08" db="EMBL/GenBank/DDBJ databases">
        <title>Genomic Encyclopedia of Type Strains, Phase IV (KMG-IV): sequencing the most valuable type-strain genomes for metagenomic binning, comparative biology and taxonomic classification.</title>
        <authorList>
            <person name="Goeker M."/>
        </authorList>
    </citation>
    <scope>NUCLEOTIDE SEQUENCE [LARGE SCALE GENOMIC DNA]</scope>
    <source>
        <strain evidence="4 5">DSM 24661</strain>
    </source>
</reference>
<evidence type="ECO:0000313" key="5">
    <source>
        <dbReference type="Proteomes" id="UP000559117"/>
    </source>
</evidence>
<dbReference type="RefSeq" id="WP_183862162.1">
    <property type="nucleotide sequence ID" value="NZ_JACHFH010000025.1"/>
</dbReference>
<gene>
    <name evidence="4" type="ORF">HNR32_002004</name>
</gene>
<keyword evidence="2" id="KW-0808">Transferase</keyword>
<evidence type="ECO:0000313" key="4">
    <source>
        <dbReference type="EMBL" id="MBB5336849.1"/>
    </source>
</evidence>
<proteinExistence type="inferred from homology"/>
<comment type="similarity">
    <text evidence="1">Belongs to the sulfotransferase 1 family.</text>
</comment>
<evidence type="ECO:0000256" key="1">
    <source>
        <dbReference type="ARBA" id="ARBA00005771"/>
    </source>
</evidence>
<evidence type="ECO:0000256" key="2">
    <source>
        <dbReference type="ARBA" id="ARBA00022679"/>
    </source>
</evidence>
<dbReference type="Gene3D" id="3.40.50.300">
    <property type="entry name" value="P-loop containing nucleotide triphosphate hydrolases"/>
    <property type="match status" value="1"/>
</dbReference>
<dbReference type="SUPFAM" id="SSF52540">
    <property type="entry name" value="P-loop containing nucleoside triphosphate hydrolases"/>
    <property type="match status" value="1"/>
</dbReference>
<organism evidence="4 5">
    <name type="scientific">Pectinatus brassicae</name>
    <dbReference type="NCBI Taxonomy" id="862415"/>
    <lineage>
        <taxon>Bacteria</taxon>
        <taxon>Bacillati</taxon>
        <taxon>Bacillota</taxon>
        <taxon>Negativicutes</taxon>
        <taxon>Selenomonadales</taxon>
        <taxon>Selenomonadaceae</taxon>
        <taxon>Pectinatus</taxon>
    </lineage>
</organism>
<feature type="domain" description="Sulfotransferase" evidence="3">
    <location>
        <begin position="6"/>
        <end position="221"/>
    </location>
</feature>
<dbReference type="Pfam" id="PF00685">
    <property type="entry name" value="Sulfotransfer_1"/>
    <property type="match status" value="1"/>
</dbReference>